<accession>A0A6J7R7K0</accession>
<organism evidence="2">
    <name type="scientific">freshwater metagenome</name>
    <dbReference type="NCBI Taxonomy" id="449393"/>
    <lineage>
        <taxon>unclassified sequences</taxon>
        <taxon>metagenomes</taxon>
        <taxon>ecological metagenomes</taxon>
    </lineage>
</organism>
<feature type="region of interest" description="Disordered" evidence="1">
    <location>
        <begin position="34"/>
        <end position="59"/>
    </location>
</feature>
<evidence type="ECO:0000313" key="2">
    <source>
        <dbReference type="EMBL" id="CAB5024697.1"/>
    </source>
</evidence>
<reference evidence="2" key="1">
    <citation type="submission" date="2020-05" db="EMBL/GenBank/DDBJ databases">
        <authorList>
            <person name="Chiriac C."/>
            <person name="Salcher M."/>
            <person name="Ghai R."/>
            <person name="Kavagutti S V."/>
        </authorList>
    </citation>
    <scope>NUCLEOTIDE SEQUENCE</scope>
</reference>
<protein>
    <submittedName>
        <fullName evidence="2">Unannotated protein</fullName>
    </submittedName>
</protein>
<gene>
    <name evidence="2" type="ORF">UFOPK3992_01916</name>
</gene>
<dbReference type="AlphaFoldDB" id="A0A6J7R7K0"/>
<dbReference type="EMBL" id="CAFBOZ010000345">
    <property type="protein sequence ID" value="CAB5024697.1"/>
    <property type="molecule type" value="Genomic_DNA"/>
</dbReference>
<evidence type="ECO:0000256" key="1">
    <source>
        <dbReference type="SAM" id="MobiDB-lite"/>
    </source>
</evidence>
<name>A0A6J7R7K0_9ZZZZ</name>
<sequence length="112" mass="11869">MPANRVPEVSGASVPKPHQVLTQPLAPEILKKELLTPPASATSNRSDRTPPAVTDKGTDTALITGTVVSARPPTTWKSTWVEVVRLPKESWASSQRVYVPLAAEAGTGQFAA</sequence>
<proteinExistence type="predicted"/>
<feature type="region of interest" description="Disordered" evidence="1">
    <location>
        <begin position="1"/>
        <end position="21"/>
    </location>
</feature>